<name>A0A8B6DQ02_MYTGA</name>
<keyword evidence="2" id="KW-1185">Reference proteome</keyword>
<dbReference type="EMBL" id="UYJE01003819">
    <property type="protein sequence ID" value="VDI22652.1"/>
    <property type="molecule type" value="Genomic_DNA"/>
</dbReference>
<evidence type="ECO:0000313" key="1">
    <source>
        <dbReference type="EMBL" id="VDI22652.1"/>
    </source>
</evidence>
<gene>
    <name evidence="1" type="ORF">MGAL_10B081266</name>
</gene>
<protein>
    <submittedName>
        <fullName evidence="1">Uncharacterized protein</fullName>
    </submittedName>
</protein>
<evidence type="ECO:0000313" key="2">
    <source>
        <dbReference type="Proteomes" id="UP000596742"/>
    </source>
</evidence>
<reference evidence="1" key="1">
    <citation type="submission" date="2018-11" db="EMBL/GenBank/DDBJ databases">
        <authorList>
            <person name="Alioto T."/>
            <person name="Alioto T."/>
        </authorList>
    </citation>
    <scope>NUCLEOTIDE SEQUENCE</scope>
</reference>
<accession>A0A8B6DQ02</accession>
<dbReference type="AlphaFoldDB" id="A0A8B6DQ02"/>
<organism evidence="1 2">
    <name type="scientific">Mytilus galloprovincialis</name>
    <name type="common">Mediterranean mussel</name>
    <dbReference type="NCBI Taxonomy" id="29158"/>
    <lineage>
        <taxon>Eukaryota</taxon>
        <taxon>Metazoa</taxon>
        <taxon>Spiralia</taxon>
        <taxon>Lophotrochozoa</taxon>
        <taxon>Mollusca</taxon>
        <taxon>Bivalvia</taxon>
        <taxon>Autobranchia</taxon>
        <taxon>Pteriomorphia</taxon>
        <taxon>Mytilida</taxon>
        <taxon>Mytiloidea</taxon>
        <taxon>Mytilidae</taxon>
        <taxon>Mytilinae</taxon>
        <taxon>Mytilus</taxon>
    </lineage>
</organism>
<sequence length="128" mass="14608">METCVDSQLDCHSIIHNDKIMFYTNRVGQRMGQLGSIPVMVGVELESVICIDKTRKTVIATLVECLKDIFRDFILWQAGRQGTFFCDEEVASLLCQFKPLLLKANIDVNAVEYGHDKFELLNDTLYTK</sequence>
<proteinExistence type="predicted"/>
<comment type="caution">
    <text evidence="1">The sequence shown here is derived from an EMBL/GenBank/DDBJ whole genome shotgun (WGS) entry which is preliminary data.</text>
</comment>
<dbReference type="Proteomes" id="UP000596742">
    <property type="component" value="Unassembled WGS sequence"/>
</dbReference>